<organism evidence="1">
    <name type="scientific">Albugo laibachii Nc14</name>
    <dbReference type="NCBI Taxonomy" id="890382"/>
    <lineage>
        <taxon>Eukaryota</taxon>
        <taxon>Sar</taxon>
        <taxon>Stramenopiles</taxon>
        <taxon>Oomycota</taxon>
        <taxon>Peronosporomycetes</taxon>
        <taxon>Albuginales</taxon>
        <taxon>Albuginaceae</taxon>
        <taxon>Albugo</taxon>
    </lineage>
</organism>
<proteinExistence type="predicted"/>
<dbReference type="EMBL" id="FR824103">
    <property type="protein sequence ID" value="CCA18891.1"/>
    <property type="molecule type" value="Genomic_DNA"/>
</dbReference>
<evidence type="ECO:0000313" key="1">
    <source>
        <dbReference type="EMBL" id="CCA18891.1"/>
    </source>
</evidence>
<accession>F0WCH6</accession>
<protein>
    <submittedName>
        <fullName evidence="1">AlNc14C58G4354 protein</fullName>
    </submittedName>
</protein>
<gene>
    <name evidence="1" type="primary">AlNc14C58G4354</name>
    <name evidence="1" type="ORF">ALNC14_050340</name>
</gene>
<sequence>MVAIHIQKRHCLTSKGLNGEAASVNLNAVESGRMALEEITQGYEKRDVFNIDVTNFSCCSKPIKPITKDRIAEKKKHHKKEAIGRFMLRRRRNYKAATSLCWICENRAAFKYTPLNSLDCNTNVQIGMDDVKVLFALVVAAERAYARWSSHPPSRRQHLIAPDGRVAIECEASNASAKYDCLKTRE</sequence>
<dbReference type="AlphaFoldDB" id="F0WCH6"/>
<name>F0WCH6_9STRA</name>
<dbReference type="HOGENOM" id="CLU_1456963_0_0_1"/>
<reference evidence="1" key="1">
    <citation type="journal article" date="2011" name="PLoS Biol.">
        <title>Gene gain and loss during evolution of obligate parasitism in the white rust pathogen of Arabidopsis thaliana.</title>
        <authorList>
            <person name="Kemen E."/>
            <person name="Gardiner A."/>
            <person name="Schultz-Larsen T."/>
            <person name="Kemen A.C."/>
            <person name="Balmuth A.L."/>
            <person name="Robert-Seilaniantz A."/>
            <person name="Bailey K."/>
            <person name="Holub E."/>
            <person name="Studholme D.J."/>
            <person name="Maclean D."/>
            <person name="Jones J.D."/>
        </authorList>
    </citation>
    <scope>NUCLEOTIDE SEQUENCE</scope>
</reference>
<reference evidence="1" key="2">
    <citation type="submission" date="2011-02" db="EMBL/GenBank/DDBJ databases">
        <authorList>
            <person name="MacLean D."/>
        </authorList>
    </citation>
    <scope>NUCLEOTIDE SEQUENCE</scope>
</reference>